<dbReference type="SUPFAM" id="SSF48317">
    <property type="entry name" value="Acid phosphatase/Vanadium-dependent haloperoxidase"/>
    <property type="match status" value="1"/>
</dbReference>
<proteinExistence type="predicted"/>
<dbReference type="GeneID" id="25917710"/>
<keyword evidence="3" id="KW-1185">Reference proteome</keyword>
<evidence type="ECO:0008006" key="4">
    <source>
        <dbReference type="Google" id="ProtNLM"/>
    </source>
</evidence>
<dbReference type="GO" id="GO:0006644">
    <property type="term" value="P:phospholipid metabolic process"/>
    <property type="evidence" value="ECO:0007669"/>
    <property type="project" value="InterPro"/>
</dbReference>
<dbReference type="Gene3D" id="1.20.144.10">
    <property type="entry name" value="Phosphatidic acid phosphatase type 2/haloperoxidase"/>
    <property type="match status" value="1"/>
</dbReference>
<keyword evidence="1" id="KW-0812">Transmembrane</keyword>
<dbReference type="EMBL" id="KQ251640">
    <property type="protein sequence ID" value="KNC70270.1"/>
    <property type="molecule type" value="Genomic_DNA"/>
</dbReference>
<evidence type="ECO:0000256" key="1">
    <source>
        <dbReference type="SAM" id="Phobius"/>
    </source>
</evidence>
<keyword evidence="1" id="KW-1133">Transmembrane helix</keyword>
<dbReference type="RefSeq" id="XP_014144172.1">
    <property type="nucleotide sequence ID" value="XM_014288697.1"/>
</dbReference>
<dbReference type="GO" id="GO:0046839">
    <property type="term" value="P:phospholipid dephosphorylation"/>
    <property type="evidence" value="ECO:0007669"/>
    <property type="project" value="TreeGrafter"/>
</dbReference>
<dbReference type="Proteomes" id="UP000054560">
    <property type="component" value="Unassembled WGS sequence"/>
</dbReference>
<sequence length="95" mass="10764">HIDGSFDYPLQSETVPAWALIVGSIGLPSALFFCTQRWHPNKHDLHHAFLTLFQGLVLTEVVTVAAKLYAGRYRPDWMARVRGQNFKVGDVSYAY</sequence>
<evidence type="ECO:0000313" key="3">
    <source>
        <dbReference type="Proteomes" id="UP000054560"/>
    </source>
</evidence>
<dbReference type="STRING" id="667725.A0A0L0F0M2"/>
<reference evidence="2 3" key="1">
    <citation type="submission" date="2011-02" db="EMBL/GenBank/DDBJ databases">
        <title>The Genome Sequence of Sphaeroforma arctica JP610.</title>
        <authorList>
            <consortium name="The Broad Institute Genome Sequencing Platform"/>
            <person name="Russ C."/>
            <person name="Cuomo C."/>
            <person name="Young S.K."/>
            <person name="Zeng Q."/>
            <person name="Gargeya S."/>
            <person name="Alvarado L."/>
            <person name="Berlin A."/>
            <person name="Chapman S.B."/>
            <person name="Chen Z."/>
            <person name="Freedman E."/>
            <person name="Gellesch M."/>
            <person name="Goldberg J."/>
            <person name="Griggs A."/>
            <person name="Gujja S."/>
            <person name="Heilman E."/>
            <person name="Heiman D."/>
            <person name="Howarth C."/>
            <person name="Mehta T."/>
            <person name="Neiman D."/>
            <person name="Pearson M."/>
            <person name="Roberts A."/>
            <person name="Saif S."/>
            <person name="Shea T."/>
            <person name="Shenoy N."/>
            <person name="Sisk P."/>
            <person name="Stolte C."/>
            <person name="Sykes S."/>
            <person name="White J."/>
            <person name="Yandava C."/>
            <person name="Burger G."/>
            <person name="Gray M.W."/>
            <person name="Holland P.W.H."/>
            <person name="King N."/>
            <person name="Lang F.B.F."/>
            <person name="Roger A.J."/>
            <person name="Ruiz-Trillo I."/>
            <person name="Haas B."/>
            <person name="Nusbaum C."/>
            <person name="Birren B."/>
        </authorList>
    </citation>
    <scope>NUCLEOTIDE SEQUENCE [LARGE SCALE GENOMIC DNA]</scope>
    <source>
        <strain evidence="2 3">JP610</strain>
    </source>
</reference>
<dbReference type="GO" id="GO:0008195">
    <property type="term" value="F:phosphatidate phosphatase activity"/>
    <property type="evidence" value="ECO:0007669"/>
    <property type="project" value="TreeGrafter"/>
</dbReference>
<accession>A0A0L0F0M2</accession>
<keyword evidence="1" id="KW-0472">Membrane</keyword>
<dbReference type="OrthoDB" id="10030083at2759"/>
<feature type="transmembrane region" description="Helical" evidence="1">
    <location>
        <begin position="15"/>
        <end position="35"/>
    </location>
</feature>
<evidence type="ECO:0000313" key="2">
    <source>
        <dbReference type="EMBL" id="KNC70270.1"/>
    </source>
</evidence>
<name>A0A0L0F0M2_9EUKA</name>
<dbReference type="PANTHER" id="PTHR10165">
    <property type="entry name" value="LIPID PHOSPHATE PHOSPHATASE"/>
    <property type="match status" value="1"/>
</dbReference>
<dbReference type="InterPro" id="IPR036938">
    <property type="entry name" value="PAP2/HPO_sf"/>
</dbReference>
<organism evidence="2 3">
    <name type="scientific">Sphaeroforma arctica JP610</name>
    <dbReference type="NCBI Taxonomy" id="667725"/>
    <lineage>
        <taxon>Eukaryota</taxon>
        <taxon>Ichthyosporea</taxon>
        <taxon>Ichthyophonida</taxon>
        <taxon>Sphaeroforma</taxon>
    </lineage>
</organism>
<protein>
    <recommendedName>
        <fullName evidence="4">Phosphatidic acid phosphatase type 2/haloperoxidase domain-containing protein</fullName>
    </recommendedName>
</protein>
<dbReference type="InterPro" id="IPR043216">
    <property type="entry name" value="PAP-like"/>
</dbReference>
<gene>
    <name evidence="2" type="ORF">SARC_17206</name>
</gene>
<dbReference type="PANTHER" id="PTHR10165:SF35">
    <property type="entry name" value="RE23632P"/>
    <property type="match status" value="1"/>
</dbReference>
<dbReference type="GO" id="GO:0016020">
    <property type="term" value="C:membrane"/>
    <property type="evidence" value="ECO:0007669"/>
    <property type="project" value="TreeGrafter"/>
</dbReference>
<dbReference type="AlphaFoldDB" id="A0A0L0F0M2"/>
<feature type="non-terminal residue" evidence="2">
    <location>
        <position position="1"/>
    </location>
</feature>